<evidence type="ECO:0000256" key="1">
    <source>
        <dbReference type="ARBA" id="ARBA00002356"/>
    </source>
</evidence>
<gene>
    <name evidence="10" type="primary">pyrF</name>
    <name evidence="10" type="ordered locus">wcw_0336</name>
</gene>
<name>D6YU99_WADCW</name>
<dbReference type="Gene3D" id="3.20.20.70">
    <property type="entry name" value="Aldolase class I"/>
    <property type="match status" value="1"/>
</dbReference>
<dbReference type="EMBL" id="CP001928">
    <property type="protein sequence ID" value="ADI37710.1"/>
    <property type="molecule type" value="Genomic_DNA"/>
</dbReference>
<dbReference type="PANTHER" id="PTHR19278:SF9">
    <property type="entry name" value="URIDINE 5'-MONOPHOSPHATE SYNTHASE"/>
    <property type="match status" value="1"/>
</dbReference>
<dbReference type="FunFam" id="3.20.20.70:FF:000092">
    <property type="entry name" value="Uridine monophosphate synthetase"/>
    <property type="match status" value="1"/>
</dbReference>
<dbReference type="GO" id="GO:0044205">
    <property type="term" value="P:'de novo' UMP biosynthetic process"/>
    <property type="evidence" value="ECO:0007669"/>
    <property type="project" value="UniProtKB-UniPathway"/>
</dbReference>
<evidence type="ECO:0000256" key="7">
    <source>
        <dbReference type="PIRSR" id="PIRSR614732-1"/>
    </source>
</evidence>
<evidence type="ECO:0000259" key="9">
    <source>
        <dbReference type="SMART" id="SM00934"/>
    </source>
</evidence>
<proteinExistence type="predicted"/>
<dbReference type="AlphaFoldDB" id="D6YU99"/>
<dbReference type="PANTHER" id="PTHR19278">
    <property type="entry name" value="OROTATE PHOSPHORIBOSYLTRANSFERASE"/>
    <property type="match status" value="1"/>
</dbReference>
<dbReference type="Pfam" id="PF00215">
    <property type="entry name" value="OMPdecase"/>
    <property type="match status" value="1"/>
</dbReference>
<protein>
    <recommendedName>
        <fullName evidence="3">orotidine-5'-phosphate decarboxylase</fullName>
        <ecNumber evidence="3">4.1.1.23</ecNumber>
    </recommendedName>
</protein>
<evidence type="ECO:0000256" key="4">
    <source>
        <dbReference type="ARBA" id="ARBA00022793"/>
    </source>
</evidence>
<feature type="binding site" evidence="8">
    <location>
        <position position="38"/>
    </location>
    <ligand>
        <name>substrate</name>
    </ligand>
</feature>
<evidence type="ECO:0000256" key="8">
    <source>
        <dbReference type="PIRSR" id="PIRSR614732-2"/>
    </source>
</evidence>
<feature type="domain" description="Orotidine 5'-phosphate decarboxylase" evidence="9">
    <location>
        <begin position="32"/>
        <end position="245"/>
    </location>
</feature>
<feature type="active site" description="For OMPdecase activity" evidence="7">
    <location>
        <position position="96"/>
    </location>
</feature>
<feature type="binding site" evidence="8">
    <location>
        <position position="229"/>
    </location>
    <ligand>
        <name>substrate</name>
    </ligand>
</feature>
<dbReference type="CDD" id="cd04725">
    <property type="entry name" value="OMP_decarboxylase_like"/>
    <property type="match status" value="1"/>
</dbReference>
<dbReference type="RefSeq" id="WP_013181438.1">
    <property type="nucleotide sequence ID" value="NC_014225.1"/>
</dbReference>
<keyword evidence="5" id="KW-0665">Pyrimidine biosynthesis</keyword>
<dbReference type="Proteomes" id="UP000001505">
    <property type="component" value="Chromosome"/>
</dbReference>
<dbReference type="InterPro" id="IPR013785">
    <property type="entry name" value="Aldolase_TIM"/>
</dbReference>
<evidence type="ECO:0000256" key="6">
    <source>
        <dbReference type="ARBA" id="ARBA00023239"/>
    </source>
</evidence>
<evidence type="ECO:0000313" key="11">
    <source>
        <dbReference type="Proteomes" id="UP000001505"/>
    </source>
</evidence>
<dbReference type="SUPFAM" id="SSF51366">
    <property type="entry name" value="Ribulose-phoshate binding barrel"/>
    <property type="match status" value="1"/>
</dbReference>
<dbReference type="STRING" id="716544.wcw_0336"/>
<dbReference type="eggNOG" id="COG0284">
    <property type="taxonomic scope" value="Bacteria"/>
</dbReference>
<reference evidence="10 11" key="1">
    <citation type="journal article" date="2010" name="PLoS ONE">
        <title>The Waddlia genome: a window into chlamydial biology.</title>
        <authorList>
            <person name="Bertelli C."/>
            <person name="Collyn F."/>
            <person name="Croxatto A."/>
            <person name="Ruckert C."/>
            <person name="Polkinghorne A."/>
            <person name="Kebbi-Beghdadi C."/>
            <person name="Goesmann A."/>
            <person name="Vaughan L."/>
            <person name="Greub G."/>
        </authorList>
    </citation>
    <scope>NUCLEOTIDE SEQUENCE [LARGE SCALE GENOMIC DNA]</scope>
    <source>
        <strain evidence="11">ATCC VR-1470 / WSU 86-1044</strain>
    </source>
</reference>
<comment type="pathway">
    <text evidence="2">Pyrimidine metabolism; UMP biosynthesis via de novo pathway; UMP from orotate: step 2/2.</text>
</comment>
<sequence length="254" mass="28181">MTTILSYGDRAALCSNPASKKLFTLMEQKQTNLAVNCDGAHSAQLLDFIEQVGPHICVLKTHIDLLEDFTPSITQKLTQLAERHQFLIFEDRKFADIGTISKQQYEKGIYRIADWASLTNCHIIPGPGIIEGLRETGLPKGNGLLLLAQMSSKGSLAQGDYTSQAVCLAKEYSDFVIGFICQEKLTEDPRFIHMTPGIKLSEGSDSLGQQYNTPEKILSINGSDIMIVGRGITEAKDPSKEAERYRKEGWKAKR</sequence>
<dbReference type="GO" id="GO:0006207">
    <property type="term" value="P:'de novo' pyrimidine nucleobase biosynthetic process"/>
    <property type="evidence" value="ECO:0007669"/>
    <property type="project" value="InterPro"/>
</dbReference>
<organism evidence="10 11">
    <name type="scientific">Waddlia chondrophila (strain ATCC VR-1470 / WSU 86-1044)</name>
    <dbReference type="NCBI Taxonomy" id="716544"/>
    <lineage>
        <taxon>Bacteria</taxon>
        <taxon>Pseudomonadati</taxon>
        <taxon>Chlamydiota</taxon>
        <taxon>Chlamydiia</taxon>
        <taxon>Parachlamydiales</taxon>
        <taxon>Waddliaceae</taxon>
        <taxon>Waddlia</taxon>
    </lineage>
</organism>
<feature type="active site" description="For OMPdecase activity" evidence="7">
    <location>
        <position position="93"/>
    </location>
</feature>
<dbReference type="NCBIfam" id="TIGR01740">
    <property type="entry name" value="pyrF"/>
    <property type="match status" value="1"/>
</dbReference>
<dbReference type="SMART" id="SM00934">
    <property type="entry name" value="OMPdecase"/>
    <property type="match status" value="1"/>
</dbReference>
<feature type="binding site" evidence="8">
    <location>
        <position position="230"/>
    </location>
    <ligand>
        <name>substrate</name>
    </ligand>
</feature>
<feature type="active site" description="For OMPdecase activity" evidence="7">
    <location>
        <position position="91"/>
    </location>
</feature>
<dbReference type="GO" id="GO:0004588">
    <property type="term" value="F:orotate phosphoribosyltransferase activity"/>
    <property type="evidence" value="ECO:0007669"/>
    <property type="project" value="TreeGrafter"/>
</dbReference>
<comment type="function">
    <text evidence="1">Catalyzes the decarboxylation of orotidine 5'-monophosphate (OMP) to uridine 5'-monophosphate (UMP).</text>
</comment>
<dbReference type="KEGG" id="wch:wcw_0336"/>
<dbReference type="InterPro" id="IPR014732">
    <property type="entry name" value="OMPdecase"/>
</dbReference>
<dbReference type="GO" id="GO:0004590">
    <property type="term" value="F:orotidine-5'-phosphate decarboxylase activity"/>
    <property type="evidence" value="ECO:0007669"/>
    <property type="project" value="UniProtKB-EC"/>
</dbReference>
<dbReference type="UniPathway" id="UPA00070">
    <property type="reaction ID" value="UER00120"/>
</dbReference>
<dbReference type="InterPro" id="IPR011060">
    <property type="entry name" value="RibuloseP-bd_barrel"/>
</dbReference>
<accession>D6YU99</accession>
<feature type="binding site" evidence="8">
    <location>
        <position position="60"/>
    </location>
    <ligand>
        <name>substrate</name>
    </ligand>
</feature>
<feature type="binding site" evidence="8">
    <location>
        <position position="151"/>
    </location>
    <ligand>
        <name>substrate</name>
    </ligand>
</feature>
<evidence type="ECO:0000256" key="3">
    <source>
        <dbReference type="ARBA" id="ARBA00012321"/>
    </source>
</evidence>
<dbReference type="OrthoDB" id="9806203at2"/>
<keyword evidence="6 10" id="KW-0456">Lyase</keyword>
<keyword evidence="4" id="KW-0210">Decarboxylase</keyword>
<evidence type="ECO:0000256" key="2">
    <source>
        <dbReference type="ARBA" id="ARBA00004861"/>
    </source>
</evidence>
<evidence type="ECO:0000313" key="10">
    <source>
        <dbReference type="EMBL" id="ADI37710.1"/>
    </source>
</evidence>
<dbReference type="InterPro" id="IPR001754">
    <property type="entry name" value="OMPdeCOase_dom"/>
</dbReference>
<evidence type="ECO:0000256" key="5">
    <source>
        <dbReference type="ARBA" id="ARBA00022975"/>
    </source>
</evidence>
<dbReference type="HOGENOM" id="CLU_030821_0_0_0"/>
<dbReference type="EC" id="4.1.1.23" evidence="3"/>
<keyword evidence="11" id="KW-1185">Reference proteome</keyword>
<feature type="binding site" evidence="8">
    <location>
        <position position="209"/>
    </location>
    <ligand>
        <name>substrate</name>
    </ligand>
</feature>